<reference evidence="7 8" key="1">
    <citation type="submission" date="2018-03" db="EMBL/GenBank/DDBJ databases">
        <title>Draft genome sequence of Rohu Carp (Labeo rohita).</title>
        <authorList>
            <person name="Das P."/>
            <person name="Kushwaha B."/>
            <person name="Joshi C.G."/>
            <person name="Kumar D."/>
            <person name="Nagpure N.S."/>
            <person name="Sahoo L."/>
            <person name="Das S.P."/>
            <person name="Bit A."/>
            <person name="Patnaik S."/>
            <person name="Meher P.K."/>
            <person name="Jayasankar P."/>
            <person name="Koringa P.G."/>
            <person name="Patel N.V."/>
            <person name="Hinsu A.T."/>
            <person name="Kumar R."/>
            <person name="Pandey M."/>
            <person name="Agarwal S."/>
            <person name="Srivastava S."/>
            <person name="Singh M."/>
            <person name="Iquebal M.A."/>
            <person name="Jaiswal S."/>
            <person name="Angadi U.B."/>
            <person name="Kumar N."/>
            <person name="Raza M."/>
            <person name="Shah T.M."/>
            <person name="Rai A."/>
            <person name="Jena J.K."/>
        </authorList>
    </citation>
    <scope>NUCLEOTIDE SEQUENCE [LARGE SCALE GENOMIC DNA]</scope>
    <source>
        <strain evidence="7">DASCIFA01</strain>
        <tissue evidence="7">Testis</tissue>
    </source>
</reference>
<dbReference type="EMBL" id="QBIY01012692">
    <property type="protein sequence ID" value="RXN18954.1"/>
    <property type="molecule type" value="Genomic_DNA"/>
</dbReference>
<evidence type="ECO:0000256" key="6">
    <source>
        <dbReference type="PROSITE-ProRule" id="PRU00259"/>
    </source>
</evidence>
<keyword evidence="4" id="KW-0130">Cell adhesion</keyword>
<dbReference type="GO" id="GO:0098609">
    <property type="term" value="P:cell-cell adhesion"/>
    <property type="evidence" value="ECO:0007669"/>
    <property type="project" value="InterPro"/>
</dbReference>
<dbReference type="GO" id="GO:0005737">
    <property type="term" value="C:cytoplasm"/>
    <property type="evidence" value="ECO:0007669"/>
    <property type="project" value="TreeGrafter"/>
</dbReference>
<gene>
    <name evidence="7" type="ORF">ROHU_025959</name>
</gene>
<dbReference type="Gene3D" id="1.25.10.10">
    <property type="entry name" value="Leucine-rich Repeat Variant"/>
    <property type="match status" value="1"/>
</dbReference>
<dbReference type="STRING" id="84645.A0A498MHY4"/>
<accession>A0A498MHY4</accession>
<evidence type="ECO:0000256" key="1">
    <source>
        <dbReference type="ARBA" id="ARBA00004282"/>
    </source>
</evidence>
<keyword evidence="3" id="KW-0677">Repeat</keyword>
<evidence type="ECO:0000256" key="3">
    <source>
        <dbReference type="ARBA" id="ARBA00022737"/>
    </source>
</evidence>
<evidence type="ECO:0000313" key="8">
    <source>
        <dbReference type="Proteomes" id="UP000290572"/>
    </source>
</evidence>
<dbReference type="Pfam" id="PF00514">
    <property type="entry name" value="Arm"/>
    <property type="match status" value="2"/>
</dbReference>
<dbReference type="Proteomes" id="UP000290572">
    <property type="component" value="Unassembled WGS sequence"/>
</dbReference>
<evidence type="ECO:0000256" key="5">
    <source>
        <dbReference type="ARBA" id="ARBA00022949"/>
    </source>
</evidence>
<dbReference type="InterPro" id="IPR000225">
    <property type="entry name" value="Armadillo"/>
</dbReference>
<dbReference type="PANTHER" id="PTHR10372">
    <property type="entry name" value="PLAKOPHILLIN-RELATED"/>
    <property type="match status" value="1"/>
</dbReference>
<evidence type="ECO:0000256" key="2">
    <source>
        <dbReference type="ARBA" id="ARBA00005462"/>
    </source>
</evidence>
<evidence type="ECO:0000313" key="7">
    <source>
        <dbReference type="EMBL" id="RXN18954.1"/>
    </source>
</evidence>
<dbReference type="PANTHER" id="PTHR10372:SF3">
    <property type="entry name" value="PLAKOPHILIN-1"/>
    <property type="match status" value="1"/>
</dbReference>
<protein>
    <submittedName>
        <fullName evidence="7">Plakophilin-1</fullName>
    </submittedName>
</protein>
<organism evidence="7 8">
    <name type="scientific">Labeo rohita</name>
    <name type="common">Indian major carp</name>
    <name type="synonym">Cyprinus rohita</name>
    <dbReference type="NCBI Taxonomy" id="84645"/>
    <lineage>
        <taxon>Eukaryota</taxon>
        <taxon>Metazoa</taxon>
        <taxon>Chordata</taxon>
        <taxon>Craniata</taxon>
        <taxon>Vertebrata</taxon>
        <taxon>Euteleostomi</taxon>
        <taxon>Actinopterygii</taxon>
        <taxon>Neopterygii</taxon>
        <taxon>Teleostei</taxon>
        <taxon>Ostariophysi</taxon>
        <taxon>Cypriniformes</taxon>
        <taxon>Cyprinidae</taxon>
        <taxon>Labeoninae</taxon>
        <taxon>Labeonini</taxon>
        <taxon>Labeo</taxon>
    </lineage>
</organism>
<dbReference type="GO" id="GO:0048513">
    <property type="term" value="P:animal organ development"/>
    <property type="evidence" value="ECO:0007669"/>
    <property type="project" value="UniProtKB-ARBA"/>
</dbReference>
<dbReference type="GO" id="GO:0005634">
    <property type="term" value="C:nucleus"/>
    <property type="evidence" value="ECO:0007669"/>
    <property type="project" value="TreeGrafter"/>
</dbReference>
<name>A0A498MHY4_LABRO</name>
<comment type="subcellular location">
    <subcellularLocation>
        <location evidence="1">Cell junction</location>
    </subcellularLocation>
</comment>
<keyword evidence="8" id="KW-1185">Reference proteome</keyword>
<dbReference type="SUPFAM" id="SSF48371">
    <property type="entry name" value="ARM repeat"/>
    <property type="match status" value="1"/>
</dbReference>
<comment type="caution">
    <text evidence="7">The sequence shown here is derived from an EMBL/GenBank/DDBJ whole genome shotgun (WGS) entry which is preliminary data.</text>
</comment>
<keyword evidence="5" id="KW-0965">Cell junction</keyword>
<dbReference type="SMART" id="SM00185">
    <property type="entry name" value="ARM"/>
    <property type="match status" value="5"/>
</dbReference>
<comment type="similarity">
    <text evidence="2">Belongs to the beta-catenin family.</text>
</comment>
<dbReference type="GO" id="GO:0005912">
    <property type="term" value="C:adherens junction"/>
    <property type="evidence" value="ECO:0007669"/>
    <property type="project" value="TreeGrafter"/>
</dbReference>
<dbReference type="InterPro" id="IPR016024">
    <property type="entry name" value="ARM-type_fold"/>
</dbReference>
<dbReference type="AlphaFoldDB" id="A0A498MHY4"/>
<dbReference type="PROSITE" id="PS50176">
    <property type="entry name" value="ARM_REPEAT"/>
    <property type="match status" value="1"/>
</dbReference>
<dbReference type="InterPro" id="IPR028435">
    <property type="entry name" value="Plakophilin/d_Catenin"/>
</dbReference>
<dbReference type="InterPro" id="IPR011989">
    <property type="entry name" value="ARM-like"/>
</dbReference>
<evidence type="ECO:0000256" key="4">
    <source>
        <dbReference type="ARBA" id="ARBA00022889"/>
    </source>
</evidence>
<feature type="repeat" description="ARM" evidence="6">
    <location>
        <begin position="172"/>
        <end position="207"/>
    </location>
</feature>
<sequence length="556" mass="61241">MGRYKILTTGRSVSVRNTVRTQTQNSLWNAQSLSNGIRPSGSDPALNSAGGTITHQTKARSATVRYNRPSGQSMRLLENNLLTNTSQSQVASIKPSLNQSQTVRRVNTTMKKKQDDHEALGGAEGSITDITLEEAVEYLSHSDISHQLCGASFIQHQTFTDDKAKQEVWRLGGIPALISLLKGDDQQLQQVSAAALRNLVYKDSSNKIEVDRCEGVDAILTLLRDTNVTETQKQLTGLLWNLSSADALKPELITNALPLLTESIVVPYSFWTDSNTSKHIDPEVFCNTTGCLRNLSCASESERSSMRSCPQLIDSLMTYIQTLMDRGDPDDKELNFPAMEQKEPKGVDWLYNQKSLQLYLSLLRFSQNEATLEACCGALQNLTASKSSLSTLMSQNIIQKLNGLPVISSLLKSGNAGLQKTAMSLVGNMSRVSSLRNTMAKEVLPNIVTTVSAVTPKMVESDSTIATACRVMHTLMLADPDTGKKMISTKLIDSLTYLSTNISFETARKAAAYLLYNMWGQKDIHSVLKKQGMDKDTFINDVTAVAYQEATRNKRY</sequence>
<dbReference type="GO" id="GO:0005886">
    <property type="term" value="C:plasma membrane"/>
    <property type="evidence" value="ECO:0007669"/>
    <property type="project" value="TreeGrafter"/>
</dbReference>
<proteinExistence type="inferred from homology"/>